<proteinExistence type="inferred from homology"/>
<organism evidence="4 5">
    <name type="scientific">Pyricularia grisea</name>
    <name type="common">Crabgrass-specific blast fungus</name>
    <name type="synonym">Magnaporthe grisea</name>
    <dbReference type="NCBI Taxonomy" id="148305"/>
    <lineage>
        <taxon>Eukaryota</taxon>
        <taxon>Fungi</taxon>
        <taxon>Dikarya</taxon>
        <taxon>Ascomycota</taxon>
        <taxon>Pezizomycotina</taxon>
        <taxon>Sordariomycetes</taxon>
        <taxon>Sordariomycetidae</taxon>
        <taxon>Magnaporthales</taxon>
        <taxon>Pyriculariaceae</taxon>
        <taxon>Pyricularia</taxon>
    </lineage>
</organism>
<dbReference type="RefSeq" id="XP_030984495.1">
    <property type="nucleotide sequence ID" value="XM_031123136.1"/>
</dbReference>
<reference evidence="5" key="2">
    <citation type="submission" date="2019-10" db="EMBL/GenBank/DDBJ databases">
        <authorList>
            <consortium name="NCBI Genome Project"/>
        </authorList>
    </citation>
    <scope>NUCLEOTIDE SEQUENCE</scope>
    <source>
        <strain evidence="5">NI907</strain>
    </source>
</reference>
<protein>
    <recommendedName>
        <fullName evidence="6">Phosphogluconate dehydrogenase NAD-binding putative C-terminal domain-containing protein</fullName>
    </recommendedName>
</protein>
<reference evidence="5" key="3">
    <citation type="submission" date="2025-08" db="UniProtKB">
        <authorList>
            <consortium name="RefSeq"/>
        </authorList>
    </citation>
    <scope>IDENTIFICATION</scope>
    <source>
        <strain evidence="5">NI907</strain>
    </source>
</reference>
<keyword evidence="4" id="KW-1185">Reference proteome</keyword>
<dbReference type="GO" id="GO:0031491">
    <property type="term" value="F:nucleosome binding"/>
    <property type="evidence" value="ECO:0007669"/>
    <property type="project" value="TreeGrafter"/>
</dbReference>
<dbReference type="KEGG" id="pgri:PgNI_03082"/>
<dbReference type="PANTHER" id="PTHR43580">
    <property type="entry name" value="OXIDOREDUCTASE GLYR1-RELATED"/>
    <property type="match status" value="1"/>
</dbReference>
<dbReference type="SUPFAM" id="SSF51735">
    <property type="entry name" value="NAD(P)-binding Rossmann-fold domains"/>
    <property type="match status" value="1"/>
</dbReference>
<dbReference type="Proteomes" id="UP000515153">
    <property type="component" value="Unplaced"/>
</dbReference>
<dbReference type="Gene3D" id="3.40.50.720">
    <property type="entry name" value="NAD(P)-binding Rossmann-like Domain"/>
    <property type="match status" value="1"/>
</dbReference>
<accession>A0A6P8BBH1</accession>
<dbReference type="InterPro" id="IPR008927">
    <property type="entry name" value="6-PGluconate_DH-like_C_sf"/>
</dbReference>
<feature type="domain" description="Pyrroline-5-carboxylate reductase catalytic N-terminal" evidence="2">
    <location>
        <begin position="9"/>
        <end position="86"/>
    </location>
</feature>
<sequence>MASEKPLPKVAILSIGDMGGGIASLLLAHSFPVATNVSNRSKETQQRAADAGITTLFKDDLALVDWADVVLSVVPPADAAATAQRVIDALAFSKTHQTGDDSSGSSTLYYADMNAVSPATCRDVAAMFARARAPVVFIDGCILGGPPKPPPAAAAAAEGDEAPKKWKVPLCPTSGPSSLADVHPLLQSTLNARPISTDVGAASGLKMCFASLSKGFSAIAVQAFTTAHRLGVLGDLKSVLEELAPAKLKQAEGAITGMPPKAYRWVREMEEISDTHSVDGGFGPELFAGAAGVFRAVAQDTVLGQEKIENRKRGLTVEDVAEAMSEGMDKKRKKTE</sequence>
<dbReference type="Pfam" id="PF03807">
    <property type="entry name" value="F420_oxidored"/>
    <property type="match status" value="1"/>
</dbReference>
<evidence type="ECO:0000259" key="3">
    <source>
        <dbReference type="Pfam" id="PF09130"/>
    </source>
</evidence>
<evidence type="ECO:0000259" key="2">
    <source>
        <dbReference type="Pfam" id="PF03807"/>
    </source>
</evidence>
<name>A0A6P8BBH1_PYRGI</name>
<gene>
    <name evidence="5" type="ORF">PgNI_03082</name>
</gene>
<dbReference type="GO" id="GO:0000785">
    <property type="term" value="C:chromatin"/>
    <property type="evidence" value="ECO:0007669"/>
    <property type="project" value="TreeGrafter"/>
</dbReference>
<dbReference type="GeneID" id="41958047"/>
<reference evidence="5" key="1">
    <citation type="journal article" date="2019" name="Mol. Biol. Evol.">
        <title>Blast fungal genomes show frequent chromosomal changes, gene gains and losses, and effector gene turnover.</title>
        <authorList>
            <person name="Gomez Luciano L.B."/>
            <person name="Jason Tsai I."/>
            <person name="Chuma I."/>
            <person name="Tosa Y."/>
            <person name="Chen Y.H."/>
            <person name="Li J.Y."/>
            <person name="Li M.Y."/>
            <person name="Jade Lu M.Y."/>
            <person name="Nakayashiki H."/>
            <person name="Li W.H."/>
        </authorList>
    </citation>
    <scope>NUCLEOTIDE SEQUENCE</scope>
    <source>
        <strain evidence="5">NI907</strain>
    </source>
</reference>
<dbReference type="SUPFAM" id="SSF48179">
    <property type="entry name" value="6-phosphogluconate dehydrogenase C-terminal domain-like"/>
    <property type="match status" value="1"/>
</dbReference>
<dbReference type="InterPro" id="IPR028939">
    <property type="entry name" value="P5C_Rdtase_cat_N"/>
</dbReference>
<dbReference type="GO" id="GO:0003677">
    <property type="term" value="F:DNA binding"/>
    <property type="evidence" value="ECO:0007669"/>
    <property type="project" value="TreeGrafter"/>
</dbReference>
<evidence type="ECO:0008006" key="6">
    <source>
        <dbReference type="Google" id="ProtNLM"/>
    </source>
</evidence>
<dbReference type="AlphaFoldDB" id="A0A6P8BBH1"/>
<dbReference type="InterPro" id="IPR013328">
    <property type="entry name" value="6PGD_dom2"/>
</dbReference>
<dbReference type="GO" id="GO:0140673">
    <property type="term" value="P:transcription elongation-coupled chromatin remodeling"/>
    <property type="evidence" value="ECO:0007669"/>
    <property type="project" value="TreeGrafter"/>
</dbReference>
<dbReference type="InterPro" id="IPR015814">
    <property type="entry name" value="Pgluconate_DH_NAD-bd_C"/>
</dbReference>
<dbReference type="Gene3D" id="1.10.1040.10">
    <property type="entry name" value="N-(1-d-carboxylethyl)-l-norvaline Dehydrogenase, domain 2"/>
    <property type="match status" value="1"/>
</dbReference>
<comment type="similarity">
    <text evidence="1">Belongs to the HIBADH-related family. NP60 subfamily.</text>
</comment>
<evidence type="ECO:0000313" key="5">
    <source>
        <dbReference type="RefSeq" id="XP_030984495.1"/>
    </source>
</evidence>
<evidence type="ECO:0000313" key="4">
    <source>
        <dbReference type="Proteomes" id="UP000515153"/>
    </source>
</evidence>
<dbReference type="InterPro" id="IPR036291">
    <property type="entry name" value="NAD(P)-bd_dom_sf"/>
</dbReference>
<feature type="domain" description="Phosphogluconate dehydrogenase NAD-binding putative C-terminal" evidence="3">
    <location>
        <begin position="227"/>
        <end position="297"/>
    </location>
</feature>
<evidence type="ECO:0000256" key="1">
    <source>
        <dbReference type="ARBA" id="ARBA00007598"/>
    </source>
</evidence>
<dbReference type="PANTHER" id="PTHR43580:SF2">
    <property type="entry name" value="CYTOKINE-LIKE NUCLEAR FACTOR N-PAC"/>
    <property type="match status" value="1"/>
</dbReference>
<dbReference type="Pfam" id="PF09130">
    <property type="entry name" value="DUF1932"/>
    <property type="match status" value="1"/>
</dbReference>
<dbReference type="InterPro" id="IPR051265">
    <property type="entry name" value="HIBADH-related_NP60_sf"/>
</dbReference>